<evidence type="ECO:0000256" key="1">
    <source>
        <dbReference type="ARBA" id="ARBA00004141"/>
    </source>
</evidence>
<dbReference type="Pfam" id="PF04138">
    <property type="entry name" value="GtrA_DPMS_TM"/>
    <property type="match status" value="1"/>
</dbReference>
<evidence type="ECO:0000313" key="9">
    <source>
        <dbReference type="Proteomes" id="UP001157109"/>
    </source>
</evidence>
<dbReference type="PANTHER" id="PTHR38459:SF1">
    <property type="entry name" value="PROPHAGE BACTOPRENOL-LINKED GLUCOSE TRANSLOCASE HOMOLOG"/>
    <property type="match status" value="1"/>
</dbReference>
<evidence type="ECO:0000259" key="7">
    <source>
        <dbReference type="Pfam" id="PF04138"/>
    </source>
</evidence>
<feature type="transmembrane region" description="Helical" evidence="6">
    <location>
        <begin position="32"/>
        <end position="54"/>
    </location>
</feature>
<evidence type="ECO:0000256" key="3">
    <source>
        <dbReference type="ARBA" id="ARBA00022692"/>
    </source>
</evidence>
<dbReference type="InterPro" id="IPR051401">
    <property type="entry name" value="GtrA_CellWall_Glycosyl"/>
</dbReference>
<dbReference type="PANTHER" id="PTHR38459">
    <property type="entry name" value="PROPHAGE BACTOPRENOL-LINKED GLUCOSE TRANSLOCASE HOMOLOG"/>
    <property type="match status" value="1"/>
</dbReference>
<evidence type="ECO:0000256" key="4">
    <source>
        <dbReference type="ARBA" id="ARBA00022989"/>
    </source>
</evidence>
<keyword evidence="4 6" id="KW-1133">Transmembrane helix</keyword>
<evidence type="ECO:0000256" key="2">
    <source>
        <dbReference type="ARBA" id="ARBA00009399"/>
    </source>
</evidence>
<comment type="subcellular location">
    <subcellularLocation>
        <location evidence="1">Membrane</location>
        <topology evidence="1">Multi-pass membrane protein</topology>
    </subcellularLocation>
</comment>
<name>A0ABQ6HI37_9MICO</name>
<feature type="domain" description="GtrA/DPMS transmembrane" evidence="7">
    <location>
        <begin position="34"/>
        <end position="149"/>
    </location>
</feature>
<evidence type="ECO:0000256" key="6">
    <source>
        <dbReference type="SAM" id="Phobius"/>
    </source>
</evidence>
<organism evidence="8 9">
    <name type="scientific">Arsenicicoccus piscis</name>
    <dbReference type="NCBI Taxonomy" id="673954"/>
    <lineage>
        <taxon>Bacteria</taxon>
        <taxon>Bacillati</taxon>
        <taxon>Actinomycetota</taxon>
        <taxon>Actinomycetes</taxon>
        <taxon>Micrococcales</taxon>
        <taxon>Intrasporangiaceae</taxon>
        <taxon>Arsenicicoccus</taxon>
    </lineage>
</organism>
<evidence type="ECO:0000256" key="5">
    <source>
        <dbReference type="ARBA" id="ARBA00023136"/>
    </source>
</evidence>
<reference evidence="9" key="1">
    <citation type="journal article" date="2019" name="Int. J. Syst. Evol. Microbiol.">
        <title>The Global Catalogue of Microorganisms (GCM) 10K type strain sequencing project: providing services to taxonomists for standard genome sequencing and annotation.</title>
        <authorList>
            <consortium name="The Broad Institute Genomics Platform"/>
            <consortium name="The Broad Institute Genome Sequencing Center for Infectious Disease"/>
            <person name="Wu L."/>
            <person name="Ma J."/>
        </authorList>
    </citation>
    <scope>NUCLEOTIDE SEQUENCE [LARGE SCALE GENOMIC DNA]</scope>
    <source>
        <strain evidence="9">NBRC 105830</strain>
    </source>
</reference>
<keyword evidence="3 6" id="KW-0812">Transmembrane</keyword>
<sequence length="156" mass="17515">MVTMDPLSDFDPELDKDTEPGLLLTIIRDQRVAFLVVGAINTAVGFLCFVAFHHLVGPRFGYMATLLCAHVVSVIIAFTLHRKLVFRVHGHLLRDLWRFETVNLASLGVNAVLLPICVELLHLDPVVAQLFIVIVTATVSWFGHSRFSFHRHEESS</sequence>
<feature type="transmembrane region" description="Helical" evidence="6">
    <location>
        <begin position="101"/>
        <end position="121"/>
    </location>
</feature>
<dbReference type="InterPro" id="IPR007267">
    <property type="entry name" value="GtrA_DPMS_TM"/>
</dbReference>
<proteinExistence type="inferred from homology"/>
<comment type="similarity">
    <text evidence="2">Belongs to the GtrA family.</text>
</comment>
<feature type="transmembrane region" description="Helical" evidence="6">
    <location>
        <begin position="60"/>
        <end position="80"/>
    </location>
</feature>
<dbReference type="EMBL" id="BSUJ01000001">
    <property type="protein sequence ID" value="GMA18221.1"/>
    <property type="molecule type" value="Genomic_DNA"/>
</dbReference>
<comment type="caution">
    <text evidence="8">The sequence shown here is derived from an EMBL/GenBank/DDBJ whole genome shotgun (WGS) entry which is preliminary data.</text>
</comment>
<gene>
    <name evidence="8" type="ORF">GCM10025862_02420</name>
</gene>
<dbReference type="Proteomes" id="UP001157109">
    <property type="component" value="Unassembled WGS sequence"/>
</dbReference>
<evidence type="ECO:0000313" key="8">
    <source>
        <dbReference type="EMBL" id="GMA18221.1"/>
    </source>
</evidence>
<accession>A0ABQ6HI37</accession>
<keyword evidence="5 6" id="KW-0472">Membrane</keyword>
<feature type="transmembrane region" description="Helical" evidence="6">
    <location>
        <begin position="127"/>
        <end position="143"/>
    </location>
</feature>
<protein>
    <recommendedName>
        <fullName evidence="7">GtrA/DPMS transmembrane domain-containing protein</fullName>
    </recommendedName>
</protein>
<keyword evidence="9" id="KW-1185">Reference proteome</keyword>